<dbReference type="InterPro" id="IPR006353">
    <property type="entry name" value="HAD-SF_hydro_IIA_CECR5"/>
</dbReference>
<dbReference type="InterPro" id="IPR023214">
    <property type="entry name" value="HAD_sf"/>
</dbReference>
<dbReference type="Pfam" id="PF13344">
    <property type="entry name" value="Hydrolase_6"/>
    <property type="match status" value="1"/>
</dbReference>
<dbReference type="SUPFAM" id="SSF54928">
    <property type="entry name" value="RNA-binding domain, RBD"/>
    <property type="match status" value="2"/>
</dbReference>
<dbReference type="Proteomes" id="UP000279259">
    <property type="component" value="Unassembled WGS sequence"/>
</dbReference>
<dbReference type="InterPro" id="IPR036412">
    <property type="entry name" value="HAD-like_sf"/>
</dbReference>
<dbReference type="PANTHER" id="PTHR48036">
    <property type="entry name" value="SPLICING FACTOR (PAD-1), PUTATIVE (AFU_ORTHOLOGUE AFUA_1G15810)-RELATED"/>
    <property type="match status" value="1"/>
</dbReference>
<dbReference type="PROSITE" id="PS50102">
    <property type="entry name" value="RRM"/>
    <property type="match status" value="3"/>
</dbReference>
<accession>A0A427YBU2</accession>
<reference evidence="7 8" key="1">
    <citation type="submission" date="2018-11" db="EMBL/GenBank/DDBJ databases">
        <title>Genome sequence of Saitozyma podzolica DSM 27192.</title>
        <authorList>
            <person name="Aliyu H."/>
            <person name="Gorte O."/>
            <person name="Ochsenreither K."/>
        </authorList>
    </citation>
    <scope>NUCLEOTIDE SEQUENCE [LARGE SCALE GENOMIC DNA]</scope>
    <source>
        <strain evidence="7 8">DSM 27192</strain>
    </source>
</reference>
<keyword evidence="1" id="KW-0597">Phosphoprotein</keyword>
<dbReference type="InterPro" id="IPR000504">
    <property type="entry name" value="RRM_dom"/>
</dbReference>
<feature type="compositionally biased region" description="Basic and acidic residues" evidence="5">
    <location>
        <begin position="409"/>
        <end position="421"/>
    </location>
</feature>
<dbReference type="SMART" id="SM00360">
    <property type="entry name" value="RRM"/>
    <property type="match status" value="3"/>
</dbReference>
<dbReference type="EMBL" id="RSCD01000016">
    <property type="protein sequence ID" value="RSH88641.1"/>
    <property type="molecule type" value="Genomic_DNA"/>
</dbReference>
<dbReference type="InterPro" id="IPR003954">
    <property type="entry name" value="RRM_euk-type"/>
</dbReference>
<dbReference type="SMART" id="SM00361">
    <property type="entry name" value="RRM_1"/>
    <property type="match status" value="1"/>
</dbReference>
<dbReference type="OrthoDB" id="10251048at2759"/>
<evidence type="ECO:0000256" key="4">
    <source>
        <dbReference type="PROSITE-ProRule" id="PRU00176"/>
    </source>
</evidence>
<comment type="caution">
    <text evidence="7">The sequence shown here is derived from an EMBL/GenBank/DDBJ whole genome shotgun (WGS) entry which is preliminary data.</text>
</comment>
<feature type="region of interest" description="Disordered" evidence="5">
    <location>
        <begin position="347"/>
        <end position="619"/>
    </location>
</feature>
<dbReference type="STRING" id="1890683.A0A427YBU2"/>
<evidence type="ECO:0000259" key="6">
    <source>
        <dbReference type="PROSITE" id="PS50102"/>
    </source>
</evidence>
<dbReference type="InterPro" id="IPR035979">
    <property type="entry name" value="RBD_domain_sf"/>
</dbReference>
<feature type="domain" description="RRM" evidence="6">
    <location>
        <begin position="911"/>
        <end position="995"/>
    </location>
</feature>
<gene>
    <name evidence="7" type="ORF">EHS25_002868</name>
</gene>
<dbReference type="Pfam" id="PF13242">
    <property type="entry name" value="Hydrolase_like"/>
    <property type="match status" value="1"/>
</dbReference>
<dbReference type="NCBIfam" id="TIGR01456">
    <property type="entry name" value="CECR5"/>
    <property type="match status" value="1"/>
</dbReference>
<feature type="compositionally biased region" description="Low complexity" evidence="5">
    <location>
        <begin position="887"/>
        <end position="906"/>
    </location>
</feature>
<protein>
    <recommendedName>
        <fullName evidence="6">RRM domain-containing protein</fullName>
    </recommendedName>
</protein>
<feature type="domain" description="RRM" evidence="6">
    <location>
        <begin position="630"/>
        <end position="710"/>
    </location>
</feature>
<dbReference type="Gene3D" id="3.30.70.330">
    <property type="match status" value="3"/>
</dbReference>
<dbReference type="NCBIfam" id="TIGR01460">
    <property type="entry name" value="HAD-SF-IIA"/>
    <property type="match status" value="1"/>
</dbReference>
<keyword evidence="2" id="KW-0677">Repeat</keyword>
<dbReference type="AlphaFoldDB" id="A0A427YBU2"/>
<feature type="region of interest" description="Disordered" evidence="5">
    <location>
        <begin position="887"/>
        <end position="909"/>
    </location>
</feature>
<dbReference type="GO" id="GO:0003723">
    <property type="term" value="F:RNA binding"/>
    <property type="evidence" value="ECO:0007669"/>
    <property type="project" value="UniProtKB-UniRule"/>
</dbReference>
<name>A0A427YBU2_9TREE</name>
<feature type="compositionally biased region" description="Basic and acidic residues" evidence="5">
    <location>
        <begin position="461"/>
        <end position="520"/>
    </location>
</feature>
<dbReference type="GO" id="GO:0005634">
    <property type="term" value="C:nucleus"/>
    <property type="evidence" value="ECO:0007669"/>
    <property type="project" value="InterPro"/>
</dbReference>
<dbReference type="GO" id="GO:0006397">
    <property type="term" value="P:mRNA processing"/>
    <property type="evidence" value="ECO:0007669"/>
    <property type="project" value="InterPro"/>
</dbReference>
<evidence type="ECO:0000313" key="8">
    <source>
        <dbReference type="Proteomes" id="UP000279259"/>
    </source>
</evidence>
<dbReference type="Pfam" id="PF15519">
    <property type="entry name" value="RBM39linker"/>
    <property type="match status" value="1"/>
</dbReference>
<dbReference type="Gene3D" id="3.40.50.1000">
    <property type="entry name" value="HAD superfamily/HAD-like"/>
    <property type="match status" value="2"/>
</dbReference>
<sequence length="1003" mass="114939">MVASRAGSWCAATLRASARYPLQRWRLNTLSHSFPHPDKLAFAFDIDGVLKHGDHVLPGTRNVMSLLSGADGRLPKPVPFLMITNGGGMTEADRIKALTRDLGVPISKNQLVQSHTPLQNYVERFRDKPVLVCGGTGDAARRIAHSYGLEQAYLLQDIVAWKPSVWDRYQLSEEEESFVKRGIDFSQLPLHAIFVIHDAGLDWALATQVITELLCSDGGRMGTRRKRQFGVYDGRDLPVVLTNPDFIWGTDYPLPRFGMAAFRIGLNAVYKTATGVDIRYVQFGKPFKATYEFAEDMLRRHLVDLGEERDRPLNVYMVGDNPESDILGANTHGWNSILLKTGVYETGTPSHLPTRIADNVEEGVIKREKRHREDDEDDRDSSHRRHRRHEGEEDDEDRERERRHRRHREERDREREREREGAGGGDGGGREDDRDRERRHRHRYDDETEEEREERRRRRKERELREREREHERGHDDRSHRSRDYSPDRERERERDRDRSHRERDRSRESHRSHRSKDVDGQTPAIREMSREEKERERERRDREMAEERREAARQRDERFAEMDRERGMERRRHDRGPYSPREREPYSPRRRRDSPSYDTQPGGPRQPPPPPPPKDPAQALIEEVDSENRSVFVSQIAARMTSQDLGMFFEDKLGRGAVRDARIVTDRVSRRSKGIGYVELDDVNTVNKAISLSGTIVMGIPIIIQLTEAERNREGKTAAQLAAEASKYLSGPSTGQRSTQSFQVHFPPLSTGLRLPQGLDPDAHQNASVPYHRLFVTSVAYSLGIEDLRAVFEPFGELEFVDLHTDYTGQSKGTAYVQFRELRAAQMALDAMNGFDLAGRQIRVMPIQERSMMSEQIEDSGTGYGGPRMDAAARQQLMFKLARTEPTPGAGAAAPARPAPTKTAPVNPTPYLVVSNMFNPEDETERNWDLDLAEDVKGEVERQYGHVRRIKVDKMSAGEVYIEFGSVDDAERALKGLGGRFFGGRQLAASFISEALFRAHLR</sequence>
<organism evidence="7 8">
    <name type="scientific">Saitozyma podzolica</name>
    <dbReference type="NCBI Taxonomy" id="1890683"/>
    <lineage>
        <taxon>Eukaryota</taxon>
        <taxon>Fungi</taxon>
        <taxon>Dikarya</taxon>
        <taxon>Basidiomycota</taxon>
        <taxon>Agaricomycotina</taxon>
        <taxon>Tremellomycetes</taxon>
        <taxon>Tremellales</taxon>
        <taxon>Trimorphomycetaceae</taxon>
        <taxon>Saitozyma</taxon>
    </lineage>
</organism>
<dbReference type="InterPro" id="IPR029123">
    <property type="entry name" value="RBM39_linker"/>
</dbReference>
<evidence type="ECO:0000256" key="3">
    <source>
        <dbReference type="ARBA" id="ARBA00022884"/>
    </source>
</evidence>
<evidence type="ECO:0000256" key="2">
    <source>
        <dbReference type="ARBA" id="ARBA00022737"/>
    </source>
</evidence>
<feature type="domain" description="RRM" evidence="6">
    <location>
        <begin position="773"/>
        <end position="850"/>
    </location>
</feature>
<feature type="compositionally biased region" description="Pro residues" evidence="5">
    <location>
        <begin position="605"/>
        <end position="616"/>
    </location>
</feature>
<dbReference type="InterPro" id="IPR012677">
    <property type="entry name" value="Nucleotide-bd_a/b_plait_sf"/>
</dbReference>
<evidence type="ECO:0000313" key="7">
    <source>
        <dbReference type="EMBL" id="RSH88641.1"/>
    </source>
</evidence>
<feature type="compositionally biased region" description="Basic and acidic residues" evidence="5">
    <location>
        <begin position="528"/>
        <end position="569"/>
    </location>
</feature>
<dbReference type="SUPFAM" id="SSF56784">
    <property type="entry name" value="HAD-like"/>
    <property type="match status" value="1"/>
</dbReference>
<dbReference type="InterPro" id="IPR006509">
    <property type="entry name" value="RBM39_SF"/>
</dbReference>
<dbReference type="Pfam" id="PF00076">
    <property type="entry name" value="RRM_1"/>
    <property type="match status" value="3"/>
</dbReference>
<evidence type="ECO:0000256" key="5">
    <source>
        <dbReference type="SAM" id="MobiDB-lite"/>
    </source>
</evidence>
<keyword evidence="3 4" id="KW-0694">RNA-binding</keyword>
<dbReference type="InterPro" id="IPR006357">
    <property type="entry name" value="HAD-SF_hydro_IIA"/>
</dbReference>
<proteinExistence type="predicted"/>
<evidence type="ECO:0000256" key="1">
    <source>
        <dbReference type="ARBA" id="ARBA00022553"/>
    </source>
</evidence>
<keyword evidence="8" id="KW-1185">Reference proteome</keyword>